<dbReference type="GO" id="GO:0005634">
    <property type="term" value="C:nucleus"/>
    <property type="evidence" value="ECO:0007669"/>
    <property type="project" value="UniProtKB-SubCell"/>
</dbReference>
<comment type="similarity">
    <text evidence="2">Belongs to the histone H2A family.</text>
</comment>
<dbReference type="PANTHER" id="PTHR23430">
    <property type="entry name" value="HISTONE H2A"/>
    <property type="match status" value="1"/>
</dbReference>
<keyword evidence="2" id="KW-0539">Nucleus</keyword>
<dbReference type="InterPro" id="IPR007125">
    <property type="entry name" value="H2A/H2B/H3"/>
</dbReference>
<evidence type="ECO:0000313" key="5">
    <source>
        <dbReference type="WBParaSite" id="PTRK_0001290700.1"/>
    </source>
</evidence>
<protein>
    <recommendedName>
        <fullName evidence="2">Histone H2A</fullName>
    </recommendedName>
</protein>
<dbReference type="AlphaFoldDB" id="A0A0N4ZW71"/>
<keyword evidence="2" id="KW-0544">Nucleosome core</keyword>
<accession>A0A0N4ZW71</accession>
<dbReference type="Proteomes" id="UP000038045">
    <property type="component" value="Unplaced"/>
</dbReference>
<dbReference type="WBParaSite" id="PTRK_0001290700.1">
    <property type="protein sequence ID" value="PTRK_0001290700.1"/>
    <property type="gene ID" value="PTRK_0001290700"/>
</dbReference>
<dbReference type="Gene3D" id="1.10.20.10">
    <property type="entry name" value="Histone, subunit A"/>
    <property type="match status" value="1"/>
</dbReference>
<dbReference type="GO" id="GO:0000786">
    <property type="term" value="C:nucleosome"/>
    <property type="evidence" value="ECO:0007669"/>
    <property type="project" value="UniProtKB-KW"/>
</dbReference>
<dbReference type="InterPro" id="IPR002119">
    <property type="entry name" value="Histone_H2A"/>
</dbReference>
<dbReference type="Pfam" id="PF00125">
    <property type="entry name" value="Histone"/>
    <property type="match status" value="1"/>
</dbReference>
<dbReference type="GO" id="GO:0046982">
    <property type="term" value="F:protein heterodimerization activity"/>
    <property type="evidence" value="ECO:0007669"/>
    <property type="project" value="InterPro"/>
</dbReference>
<dbReference type="CDD" id="cd00074">
    <property type="entry name" value="HFD_H2A"/>
    <property type="match status" value="1"/>
</dbReference>
<comment type="subunit">
    <text evidence="2">The nucleosome is a histone octamer containing two molecules each of H2A, H2B, H3 and H4 assembled in one H3-H4 heterotetramer and two H2A-H2B heterodimers. The octamer wraps approximately 147 bp of DNA.</text>
</comment>
<evidence type="ECO:0000256" key="1">
    <source>
        <dbReference type="ARBA" id="ARBA00022499"/>
    </source>
</evidence>
<dbReference type="STRING" id="131310.A0A0N4ZW71"/>
<keyword evidence="2" id="KW-0158">Chromosome</keyword>
<dbReference type="GO" id="GO:0030527">
    <property type="term" value="F:structural constituent of chromatin"/>
    <property type="evidence" value="ECO:0007669"/>
    <property type="project" value="InterPro"/>
</dbReference>
<proteinExistence type="inferred from homology"/>
<keyword evidence="1" id="KW-1017">Isopeptide bond</keyword>
<dbReference type="SMART" id="SM00414">
    <property type="entry name" value="H2A"/>
    <property type="match status" value="1"/>
</dbReference>
<feature type="domain" description="Core Histone H2A/H2B/H3" evidence="3">
    <location>
        <begin position="11"/>
        <end position="85"/>
    </location>
</feature>
<organism evidence="4 5">
    <name type="scientific">Parastrongyloides trichosuri</name>
    <name type="common">Possum-specific nematode worm</name>
    <dbReference type="NCBI Taxonomy" id="131310"/>
    <lineage>
        <taxon>Eukaryota</taxon>
        <taxon>Metazoa</taxon>
        <taxon>Ecdysozoa</taxon>
        <taxon>Nematoda</taxon>
        <taxon>Chromadorea</taxon>
        <taxon>Rhabditida</taxon>
        <taxon>Tylenchina</taxon>
        <taxon>Panagrolaimomorpha</taxon>
        <taxon>Strongyloidoidea</taxon>
        <taxon>Strongyloididae</taxon>
        <taxon>Parastrongyloides</taxon>
    </lineage>
</organism>
<name>A0A0N4ZW71_PARTI</name>
<evidence type="ECO:0000313" key="4">
    <source>
        <dbReference type="Proteomes" id="UP000038045"/>
    </source>
</evidence>
<dbReference type="GO" id="GO:0003677">
    <property type="term" value="F:DNA binding"/>
    <property type="evidence" value="ECO:0007669"/>
    <property type="project" value="UniProtKB-KW"/>
</dbReference>
<dbReference type="InterPro" id="IPR009072">
    <property type="entry name" value="Histone-fold"/>
</dbReference>
<keyword evidence="2" id="KW-0238">DNA-binding</keyword>
<dbReference type="PRINTS" id="PR00620">
    <property type="entry name" value="HISTONEH2A"/>
</dbReference>
<keyword evidence="4" id="KW-1185">Reference proteome</keyword>
<reference evidence="5" key="1">
    <citation type="submission" date="2017-02" db="UniProtKB">
        <authorList>
            <consortium name="WormBaseParasite"/>
        </authorList>
    </citation>
    <scope>IDENTIFICATION</scope>
</reference>
<evidence type="ECO:0000259" key="3">
    <source>
        <dbReference type="Pfam" id="PF00125"/>
    </source>
</evidence>
<sequence>MTGKGMHHEVYGKDTTRAGLVFSVNRTHRDLREKETGRRVQTNAAVYLAATIQYLLTEVLESASIEARENKHKKITVEDIYEVIRKDNLLEELMENAFLEEVASNDTDENSDALMDES</sequence>
<evidence type="ECO:0000256" key="2">
    <source>
        <dbReference type="RuleBase" id="RU003767"/>
    </source>
</evidence>
<comment type="subcellular location">
    <subcellularLocation>
        <location evidence="2">Nucleus</location>
    </subcellularLocation>
</comment>
<dbReference type="SUPFAM" id="SSF47113">
    <property type="entry name" value="Histone-fold"/>
    <property type="match status" value="1"/>
</dbReference>